<organism evidence="2 3">
    <name type="scientific">Polaribacter marinivivus</name>
    <dbReference type="NCBI Taxonomy" id="1524260"/>
    <lineage>
        <taxon>Bacteria</taxon>
        <taxon>Pseudomonadati</taxon>
        <taxon>Bacteroidota</taxon>
        <taxon>Flavobacteriia</taxon>
        <taxon>Flavobacteriales</taxon>
        <taxon>Flavobacteriaceae</taxon>
    </lineage>
</organism>
<dbReference type="EMBL" id="JBHSCY010000001">
    <property type="protein sequence ID" value="MFC4268260.1"/>
    <property type="molecule type" value="Genomic_DNA"/>
</dbReference>
<keyword evidence="3" id="KW-1185">Reference proteome</keyword>
<name>A0ABV8R786_9FLAO</name>
<evidence type="ECO:0000313" key="2">
    <source>
        <dbReference type="EMBL" id="MFC4268260.1"/>
    </source>
</evidence>
<feature type="transmembrane region" description="Helical" evidence="1">
    <location>
        <begin position="68"/>
        <end position="89"/>
    </location>
</feature>
<keyword evidence="1" id="KW-0812">Transmembrane</keyword>
<gene>
    <name evidence="2" type="ORF">ACFOWD_05025</name>
</gene>
<keyword evidence="1" id="KW-1133">Transmembrane helix</keyword>
<comment type="caution">
    <text evidence="2">The sequence shown here is derived from an EMBL/GenBank/DDBJ whole genome shotgun (WGS) entry which is preliminary data.</text>
</comment>
<accession>A0ABV8R786</accession>
<keyword evidence="1" id="KW-0472">Membrane</keyword>
<feature type="transmembrane region" description="Helical" evidence="1">
    <location>
        <begin position="38"/>
        <end position="61"/>
    </location>
</feature>
<dbReference type="RefSeq" id="WP_377408637.1">
    <property type="nucleotide sequence ID" value="NZ_JBHSCY010000001.1"/>
</dbReference>
<proteinExistence type="predicted"/>
<protein>
    <submittedName>
        <fullName evidence="2">Uncharacterized protein</fullName>
    </submittedName>
</protein>
<sequence length="187" mass="22459">MKRKKSIGIRYIFLIFLAVLPFYKFYHPEDYCFGDKDLVVVWGFIILFTIPFLVILFYNLYEFSLKKILFDFRPVIILVLFLIGLYIAFNHQHNIFFKKEILKFKITNSLKGITITLYEDSTFVLQKSFTNYDCFYNGEFDKKNDTLLFKTPQKINDLEDTYIYNTERGTLKSLKTKKTTYREILID</sequence>
<evidence type="ECO:0000256" key="1">
    <source>
        <dbReference type="SAM" id="Phobius"/>
    </source>
</evidence>
<feature type="transmembrane region" description="Helical" evidence="1">
    <location>
        <begin position="7"/>
        <end position="26"/>
    </location>
</feature>
<evidence type="ECO:0000313" key="3">
    <source>
        <dbReference type="Proteomes" id="UP001595826"/>
    </source>
</evidence>
<reference evidence="3" key="1">
    <citation type="journal article" date="2019" name="Int. J. Syst. Evol. Microbiol.">
        <title>The Global Catalogue of Microorganisms (GCM) 10K type strain sequencing project: providing services to taxonomists for standard genome sequencing and annotation.</title>
        <authorList>
            <consortium name="The Broad Institute Genomics Platform"/>
            <consortium name="The Broad Institute Genome Sequencing Center for Infectious Disease"/>
            <person name="Wu L."/>
            <person name="Ma J."/>
        </authorList>
    </citation>
    <scope>NUCLEOTIDE SEQUENCE [LARGE SCALE GENOMIC DNA]</scope>
    <source>
        <strain evidence="3">CECT 8655</strain>
    </source>
</reference>
<dbReference type="Proteomes" id="UP001595826">
    <property type="component" value="Unassembled WGS sequence"/>
</dbReference>